<name>A0A940PER2_9ENTE</name>
<evidence type="ECO:0000313" key="2">
    <source>
        <dbReference type="EMBL" id="MBP1042633.1"/>
    </source>
</evidence>
<reference evidence="2" key="1">
    <citation type="submission" date="2020-12" db="EMBL/GenBank/DDBJ databases">
        <title>Vagococcus allomyrinae sp. nov. and Enterococcus lavae sp. nov., isolated from the larvae of Allomyrina dichotoma.</title>
        <authorList>
            <person name="Lee S.D."/>
        </authorList>
    </citation>
    <scope>NUCLEOTIDE SEQUENCE</scope>
    <source>
        <strain evidence="2">BWB3-3</strain>
    </source>
</reference>
<feature type="transmembrane region" description="Helical" evidence="1">
    <location>
        <begin position="45"/>
        <end position="64"/>
    </location>
</feature>
<keyword evidence="3" id="KW-1185">Reference proteome</keyword>
<gene>
    <name evidence="2" type="ORF">I6N95_16575</name>
</gene>
<dbReference type="AlphaFoldDB" id="A0A940PER2"/>
<dbReference type="EMBL" id="JAEEGA010000011">
    <property type="protein sequence ID" value="MBP1042633.1"/>
    <property type="molecule type" value="Genomic_DNA"/>
</dbReference>
<keyword evidence="1" id="KW-0812">Transmembrane</keyword>
<keyword evidence="1" id="KW-1133">Transmembrane helix</keyword>
<dbReference type="RefSeq" id="WP_209529985.1">
    <property type="nucleotide sequence ID" value="NZ_JAEEGA010000011.1"/>
</dbReference>
<keyword evidence="1" id="KW-0472">Membrane</keyword>
<dbReference type="Proteomes" id="UP000674938">
    <property type="component" value="Unassembled WGS sequence"/>
</dbReference>
<protein>
    <submittedName>
        <fullName evidence="2">Uncharacterized protein</fullName>
    </submittedName>
</protein>
<feature type="transmembrane region" description="Helical" evidence="1">
    <location>
        <begin position="76"/>
        <end position="95"/>
    </location>
</feature>
<accession>A0A940PER2</accession>
<organism evidence="2 3">
    <name type="scientific">Vagococcus allomyrinae</name>
    <dbReference type="NCBI Taxonomy" id="2794353"/>
    <lineage>
        <taxon>Bacteria</taxon>
        <taxon>Bacillati</taxon>
        <taxon>Bacillota</taxon>
        <taxon>Bacilli</taxon>
        <taxon>Lactobacillales</taxon>
        <taxon>Enterococcaceae</taxon>
        <taxon>Vagococcus</taxon>
    </lineage>
</organism>
<evidence type="ECO:0000313" key="3">
    <source>
        <dbReference type="Proteomes" id="UP000674938"/>
    </source>
</evidence>
<sequence>MEIQKKQTGIPRFSFKSALILLLASVVGGILIPYLFYLVNWDTRIAVMLFLPFFISLAIAYGQCFIETKDGICKRFWITLICAFVILEILSYFWLFKGFIF</sequence>
<comment type="caution">
    <text evidence="2">The sequence shown here is derived from an EMBL/GenBank/DDBJ whole genome shotgun (WGS) entry which is preliminary data.</text>
</comment>
<proteinExistence type="predicted"/>
<evidence type="ECO:0000256" key="1">
    <source>
        <dbReference type="SAM" id="Phobius"/>
    </source>
</evidence>
<feature type="transmembrane region" description="Helical" evidence="1">
    <location>
        <begin position="20"/>
        <end position="39"/>
    </location>
</feature>